<dbReference type="GO" id="GO:0007018">
    <property type="term" value="P:microtubule-based movement"/>
    <property type="evidence" value="ECO:0007669"/>
    <property type="project" value="InterPro"/>
</dbReference>
<keyword evidence="2" id="KW-0175">Coiled coil</keyword>
<keyword evidence="3" id="KW-0966">Cell projection</keyword>
<evidence type="ECO:0000313" key="4">
    <source>
        <dbReference type="Proteomes" id="UP000028821"/>
    </source>
</evidence>
<dbReference type="Proteomes" id="UP000028821">
    <property type="component" value="Unassembled WGS sequence"/>
</dbReference>
<feature type="non-terminal residue" evidence="3">
    <location>
        <position position="165"/>
    </location>
</feature>
<gene>
    <name evidence="3" type="ORF">TGMAS_415410</name>
</gene>
<dbReference type="EMBL" id="AEXC02001898">
    <property type="protein sequence ID" value="KFH09474.1"/>
    <property type="molecule type" value="Genomic_DNA"/>
</dbReference>
<keyword evidence="3" id="KW-0969">Cilium</keyword>
<accession>A0A086QA42</accession>
<evidence type="ECO:0000256" key="2">
    <source>
        <dbReference type="SAM" id="Coils"/>
    </source>
</evidence>
<dbReference type="GO" id="GO:0051959">
    <property type="term" value="F:dynein light intermediate chain binding"/>
    <property type="evidence" value="ECO:0007669"/>
    <property type="project" value="InterPro"/>
</dbReference>
<feature type="coiled-coil region" evidence="2">
    <location>
        <begin position="112"/>
        <end position="139"/>
    </location>
</feature>
<reference evidence="3 4" key="1">
    <citation type="submission" date="2014-04" db="EMBL/GenBank/DDBJ databases">
        <authorList>
            <person name="Sibley D."/>
            <person name="Venepally P."/>
            <person name="Karamycheva S."/>
            <person name="Hadjithomas M."/>
            <person name="Khan A."/>
            <person name="Brunk B."/>
            <person name="Roos D."/>
            <person name="Caler E."/>
            <person name="Lorenzi H."/>
        </authorList>
    </citation>
    <scope>NUCLEOTIDE SEQUENCE [LARGE SCALE GENOMIC DNA]</scope>
    <source>
        <strain evidence="3 4">MAS</strain>
    </source>
</reference>
<protein>
    <submittedName>
        <fullName evidence="3">Flagellar outer dynein arm heavy chain gamma</fullName>
    </submittedName>
</protein>
<dbReference type="GO" id="GO:0005858">
    <property type="term" value="C:axonemal dynein complex"/>
    <property type="evidence" value="ECO:0007669"/>
    <property type="project" value="TreeGrafter"/>
</dbReference>
<organism evidence="3 4">
    <name type="scientific">Toxoplasma gondii MAS</name>
    <dbReference type="NCBI Taxonomy" id="943118"/>
    <lineage>
        <taxon>Eukaryota</taxon>
        <taxon>Sar</taxon>
        <taxon>Alveolata</taxon>
        <taxon>Apicomplexa</taxon>
        <taxon>Conoidasida</taxon>
        <taxon>Coccidia</taxon>
        <taxon>Eucoccidiorida</taxon>
        <taxon>Eimeriorina</taxon>
        <taxon>Sarcocystidae</taxon>
        <taxon>Toxoplasma</taxon>
    </lineage>
</organism>
<dbReference type="InterPro" id="IPR026983">
    <property type="entry name" value="DHC"/>
</dbReference>
<comment type="caution">
    <text evidence="3">The sequence shown here is derived from an EMBL/GenBank/DDBJ whole genome shotgun (WGS) entry which is preliminary data.</text>
</comment>
<evidence type="ECO:0000256" key="1">
    <source>
        <dbReference type="ARBA" id="ARBA00008887"/>
    </source>
</evidence>
<dbReference type="PANTHER" id="PTHR46532:SF4">
    <property type="entry name" value="AAA+ ATPASE DOMAIN-CONTAINING PROTEIN"/>
    <property type="match status" value="1"/>
</dbReference>
<dbReference type="VEuPathDB" id="ToxoDB:TGMAS_415410"/>
<dbReference type="AlphaFoldDB" id="A0A086QA42"/>
<evidence type="ECO:0000313" key="3">
    <source>
        <dbReference type="EMBL" id="KFH09474.1"/>
    </source>
</evidence>
<feature type="non-terminal residue" evidence="3">
    <location>
        <position position="1"/>
    </location>
</feature>
<keyword evidence="3" id="KW-0282">Flagellum</keyword>
<name>A0A086QA42_TOXGO</name>
<proteinExistence type="inferred from homology"/>
<dbReference type="PANTHER" id="PTHR46532">
    <property type="entry name" value="MALE FERTILITY FACTOR KL5"/>
    <property type="match status" value="1"/>
</dbReference>
<sequence length="165" mass="19221">ESFHSRIAQDREILKILLLLTGSIQSTRDEVTDFLGKFDDFAWLWTDSARDTYAAFAAQKPSLDEFEKKIRFFVDVETKLQNMQTTTAIGVLQLNSSGLISQLTELVRGWSLQFLDELHQKARQKLETLTEHIRQMSKRLKRTVSDIDALRHVMETLNYIREKES</sequence>
<comment type="similarity">
    <text evidence="1">Belongs to the dynein heavy chain family.</text>
</comment>
<dbReference type="GO" id="GO:0045505">
    <property type="term" value="F:dynein intermediate chain binding"/>
    <property type="evidence" value="ECO:0007669"/>
    <property type="project" value="InterPro"/>
</dbReference>